<dbReference type="AlphaFoldDB" id="A0A819IRD1"/>
<name>A0A819IRD1_9BILA</name>
<reference evidence="3" key="1">
    <citation type="submission" date="2021-02" db="EMBL/GenBank/DDBJ databases">
        <authorList>
            <person name="Nowell W R."/>
        </authorList>
    </citation>
    <scope>NUCLEOTIDE SEQUENCE</scope>
</reference>
<dbReference type="Proteomes" id="UP000663836">
    <property type="component" value="Unassembled WGS sequence"/>
</dbReference>
<dbReference type="EMBL" id="CAJOAX010004794">
    <property type="protein sequence ID" value="CAF3921436.1"/>
    <property type="molecule type" value="Genomic_DNA"/>
</dbReference>
<dbReference type="SUPFAM" id="SSF46565">
    <property type="entry name" value="Chaperone J-domain"/>
    <property type="match status" value="1"/>
</dbReference>
<evidence type="ECO:0000313" key="4">
    <source>
        <dbReference type="Proteomes" id="UP000663823"/>
    </source>
</evidence>
<accession>A0A819IRD1</accession>
<sequence>MITQYHMAKDSARRNLFNATSGFVVAIKSGEGAAKATAINALDLVIDLRHGVKYLSTNATSITSSVNSIGSAMVPVAASAGIAAGIVTGLELCYVTYNFFIGDIPDWATYGRLVTRSIATGVGSFVGNCAGYLTGAFVGGAIGSIGGPGGVALGAFIGGIIGSIFGSIAGGASASQAFNKCWPDEEQKSRKILVKEALMQYGYTENYIKNDAIFNETMIKAKYKMLCLIHHPDRETGSTQAFQQLSINHGIVWSLLNSSTNKKDDAVKIMIEAGV</sequence>
<dbReference type="EMBL" id="CAJOBD010001691">
    <property type="protein sequence ID" value="CAF3824017.1"/>
    <property type="molecule type" value="Genomic_DNA"/>
</dbReference>
<proteinExistence type="predicted"/>
<dbReference type="Gene3D" id="1.10.287.110">
    <property type="entry name" value="DnaJ domain"/>
    <property type="match status" value="1"/>
</dbReference>
<gene>
    <name evidence="2" type="ORF">JBS370_LOCUS16639</name>
    <name evidence="3" type="ORF">OTI717_LOCUS24846</name>
    <name evidence="1" type="ORF">ZHD862_LOCUS31301</name>
</gene>
<evidence type="ECO:0000313" key="2">
    <source>
        <dbReference type="EMBL" id="CAF3824017.1"/>
    </source>
</evidence>
<evidence type="ECO:0008006" key="5">
    <source>
        <dbReference type="Google" id="ProtNLM"/>
    </source>
</evidence>
<dbReference type="EMBL" id="CAJNOT010003120">
    <property type="protein sequence ID" value="CAF1365351.1"/>
    <property type="molecule type" value="Genomic_DNA"/>
</dbReference>
<evidence type="ECO:0000313" key="1">
    <source>
        <dbReference type="EMBL" id="CAF1365351.1"/>
    </source>
</evidence>
<dbReference type="Proteomes" id="UP000663823">
    <property type="component" value="Unassembled WGS sequence"/>
</dbReference>
<evidence type="ECO:0000313" key="3">
    <source>
        <dbReference type="EMBL" id="CAF3921436.1"/>
    </source>
</evidence>
<protein>
    <recommendedName>
        <fullName evidence="5">J domain-containing protein</fullName>
    </recommendedName>
</protein>
<dbReference type="InterPro" id="IPR036869">
    <property type="entry name" value="J_dom_sf"/>
</dbReference>
<comment type="caution">
    <text evidence="3">The sequence shown here is derived from an EMBL/GenBank/DDBJ whole genome shotgun (WGS) entry which is preliminary data.</text>
</comment>
<dbReference type="Proteomes" id="UP000663864">
    <property type="component" value="Unassembled WGS sequence"/>
</dbReference>
<organism evidence="3 4">
    <name type="scientific">Rotaria sordida</name>
    <dbReference type="NCBI Taxonomy" id="392033"/>
    <lineage>
        <taxon>Eukaryota</taxon>
        <taxon>Metazoa</taxon>
        <taxon>Spiralia</taxon>
        <taxon>Gnathifera</taxon>
        <taxon>Rotifera</taxon>
        <taxon>Eurotatoria</taxon>
        <taxon>Bdelloidea</taxon>
        <taxon>Philodinida</taxon>
        <taxon>Philodinidae</taxon>
        <taxon>Rotaria</taxon>
    </lineage>
</organism>